<feature type="region of interest" description="Disordered" evidence="1">
    <location>
        <begin position="14"/>
        <end position="41"/>
    </location>
</feature>
<dbReference type="GO" id="GO:0008970">
    <property type="term" value="F:phospholipase A1 activity"/>
    <property type="evidence" value="ECO:0007669"/>
    <property type="project" value="InterPro"/>
</dbReference>
<evidence type="ECO:0000313" key="5">
    <source>
        <dbReference type="Proteomes" id="UP000000768"/>
    </source>
</evidence>
<dbReference type="Proteomes" id="UP000000768">
    <property type="component" value="Chromosome 9"/>
</dbReference>
<feature type="compositionally biased region" description="Polar residues" evidence="1">
    <location>
        <begin position="239"/>
        <end position="256"/>
    </location>
</feature>
<dbReference type="SUPFAM" id="SSF53474">
    <property type="entry name" value="alpha/beta-Hydrolases"/>
    <property type="match status" value="1"/>
</dbReference>
<proteinExistence type="predicted"/>
<evidence type="ECO:0000259" key="3">
    <source>
        <dbReference type="Pfam" id="PF01764"/>
    </source>
</evidence>
<dbReference type="EMBL" id="CM000768">
    <property type="protein sequence ID" value="OQU77490.1"/>
    <property type="molecule type" value="Genomic_DNA"/>
</dbReference>
<dbReference type="OMA" id="CECCRAC"/>
<feature type="compositionally biased region" description="Basic and acidic residues" evidence="1">
    <location>
        <begin position="84"/>
        <end position="93"/>
    </location>
</feature>
<name>A0A1Z5R1S2_SORBI</name>
<feature type="transmembrane region" description="Helical" evidence="2">
    <location>
        <begin position="674"/>
        <end position="695"/>
    </location>
</feature>
<feature type="domain" description="Fungal lipase-type" evidence="3">
    <location>
        <begin position="376"/>
        <end position="512"/>
    </location>
</feature>
<dbReference type="InterPro" id="IPR043367">
    <property type="entry name" value="PLIP1/2/3"/>
</dbReference>
<keyword evidence="5" id="KW-1185">Reference proteome</keyword>
<accession>A0A1Z5R1S2</accession>
<dbReference type="InterPro" id="IPR002921">
    <property type="entry name" value="Fungal_lipase-type"/>
</dbReference>
<dbReference type="OrthoDB" id="438440at2759"/>
<dbReference type="PANTHER" id="PTHR46483:SF3">
    <property type="entry name" value="TRIACYLGLYCEROL LIPASE"/>
    <property type="match status" value="1"/>
</dbReference>
<dbReference type="Gramene" id="OQU77490">
    <property type="protein sequence ID" value="OQU77490"/>
    <property type="gene ID" value="SORBI_3009G054500"/>
</dbReference>
<dbReference type="ExpressionAtlas" id="A0A1Z5R1S2">
    <property type="expression patterns" value="baseline and differential"/>
</dbReference>
<dbReference type="Gramene" id="OQU77489">
    <property type="protein sequence ID" value="OQU77489"/>
    <property type="gene ID" value="SORBI_3009G054500"/>
</dbReference>
<dbReference type="GO" id="GO:0006629">
    <property type="term" value="P:lipid metabolic process"/>
    <property type="evidence" value="ECO:0007669"/>
    <property type="project" value="InterPro"/>
</dbReference>
<dbReference type="CDD" id="cd00519">
    <property type="entry name" value="Lipase_3"/>
    <property type="match status" value="1"/>
</dbReference>
<keyword evidence="2" id="KW-0472">Membrane</keyword>
<dbReference type="PANTHER" id="PTHR46483">
    <property type="entry name" value="PHOSPHOLIPASE A1 PLIP2, CHLOROPLASTIC"/>
    <property type="match status" value="1"/>
</dbReference>
<dbReference type="Pfam" id="PF01764">
    <property type="entry name" value="Lipase_3"/>
    <property type="match status" value="1"/>
</dbReference>
<evidence type="ECO:0000256" key="1">
    <source>
        <dbReference type="SAM" id="MobiDB-lite"/>
    </source>
</evidence>
<feature type="region of interest" description="Disordered" evidence="1">
    <location>
        <begin position="219"/>
        <end position="269"/>
    </location>
</feature>
<feature type="region of interest" description="Disordered" evidence="1">
    <location>
        <begin position="71"/>
        <end position="152"/>
    </location>
</feature>
<dbReference type="InterPro" id="IPR029058">
    <property type="entry name" value="AB_hydrolase_fold"/>
</dbReference>
<keyword evidence="2" id="KW-1133">Transmembrane helix</keyword>
<dbReference type="STRING" id="4558.A0A1Z5R1S2"/>
<organism evidence="4 5">
    <name type="scientific">Sorghum bicolor</name>
    <name type="common">Sorghum</name>
    <name type="synonym">Sorghum vulgare</name>
    <dbReference type="NCBI Taxonomy" id="4558"/>
    <lineage>
        <taxon>Eukaryota</taxon>
        <taxon>Viridiplantae</taxon>
        <taxon>Streptophyta</taxon>
        <taxon>Embryophyta</taxon>
        <taxon>Tracheophyta</taxon>
        <taxon>Spermatophyta</taxon>
        <taxon>Magnoliopsida</taxon>
        <taxon>Liliopsida</taxon>
        <taxon>Poales</taxon>
        <taxon>Poaceae</taxon>
        <taxon>PACMAD clade</taxon>
        <taxon>Panicoideae</taxon>
        <taxon>Andropogonodae</taxon>
        <taxon>Andropogoneae</taxon>
        <taxon>Sorghinae</taxon>
        <taxon>Sorghum</taxon>
    </lineage>
</organism>
<dbReference type="InParanoid" id="A0A1Z5R1S2"/>
<dbReference type="EMBL" id="CM000768">
    <property type="protein sequence ID" value="OQU77489.1"/>
    <property type="molecule type" value="Genomic_DNA"/>
</dbReference>
<dbReference type="AlphaFoldDB" id="A0A1Z5R1S2"/>
<dbReference type="eggNOG" id="ENOG502QU4P">
    <property type="taxonomic scope" value="Eukaryota"/>
</dbReference>
<feature type="compositionally biased region" description="Low complexity" evidence="1">
    <location>
        <begin position="19"/>
        <end position="40"/>
    </location>
</feature>
<keyword evidence="2" id="KW-0812">Transmembrane</keyword>
<reference evidence="5" key="3">
    <citation type="journal article" date="2018" name="Plant J.">
        <title>The Sorghum bicolor reference genome: improved assembly, gene annotations, a transcriptome atlas, and signatures of genome organization.</title>
        <authorList>
            <person name="McCormick R.F."/>
            <person name="Truong S.K."/>
            <person name="Sreedasyam A."/>
            <person name="Jenkins J."/>
            <person name="Shu S."/>
            <person name="Sims D."/>
            <person name="Kennedy M."/>
            <person name="Amirebrahimi M."/>
            <person name="Weers B.D."/>
            <person name="McKinley B."/>
            <person name="Mattison A."/>
            <person name="Morishige D.T."/>
            <person name="Grimwood J."/>
            <person name="Schmutz J."/>
            <person name="Mullet J.E."/>
        </authorList>
    </citation>
    <scope>NUCLEOTIDE SEQUENCE [LARGE SCALE GENOMIC DNA]</scope>
    <source>
        <strain evidence="5">cv. BTx623</strain>
    </source>
</reference>
<evidence type="ECO:0000313" key="4">
    <source>
        <dbReference type="EMBL" id="OQU77489.1"/>
    </source>
</evidence>
<reference evidence="4 5" key="1">
    <citation type="journal article" date="2009" name="Nature">
        <title>The Sorghum bicolor genome and the diversification of grasses.</title>
        <authorList>
            <person name="Paterson A.H."/>
            <person name="Bowers J.E."/>
            <person name="Bruggmann R."/>
            <person name="Dubchak I."/>
            <person name="Grimwood J."/>
            <person name="Gundlach H."/>
            <person name="Haberer G."/>
            <person name="Hellsten U."/>
            <person name="Mitros T."/>
            <person name="Poliakov A."/>
            <person name="Schmutz J."/>
            <person name="Spannagl M."/>
            <person name="Tang H."/>
            <person name="Wang X."/>
            <person name="Wicker T."/>
            <person name="Bharti A.K."/>
            <person name="Chapman J."/>
            <person name="Feltus F.A."/>
            <person name="Gowik U."/>
            <person name="Grigoriev I.V."/>
            <person name="Lyons E."/>
            <person name="Maher C.A."/>
            <person name="Martis M."/>
            <person name="Narechania A."/>
            <person name="Otillar R.P."/>
            <person name="Penning B.W."/>
            <person name="Salamov A.A."/>
            <person name="Wang Y."/>
            <person name="Zhang L."/>
            <person name="Carpita N.C."/>
            <person name="Freeling M."/>
            <person name="Gingle A.R."/>
            <person name="Hash C.T."/>
            <person name="Keller B."/>
            <person name="Klein P."/>
            <person name="Kresovich S."/>
            <person name="McCann M.C."/>
            <person name="Ming R."/>
            <person name="Peterson D.G."/>
            <person name="Mehboob-ur-Rahman"/>
            <person name="Ware D."/>
            <person name="Westhoff P."/>
            <person name="Mayer K.F."/>
            <person name="Messing J."/>
            <person name="Rokhsar D.S."/>
        </authorList>
    </citation>
    <scope>NUCLEOTIDE SEQUENCE [LARGE SCALE GENOMIC DNA]</scope>
    <source>
        <strain evidence="5">cv. BTx623</strain>
    </source>
</reference>
<reference evidence="4" key="2">
    <citation type="submission" date="2017-02" db="EMBL/GenBank/DDBJ databases">
        <title>WGS assembly of Sorghum bicolor.</title>
        <authorList>
            <person name="Paterson A."/>
            <person name="Mullet J."/>
            <person name="Bowers J."/>
            <person name="Bruggmann R."/>
            <person name="Dubchak I."/>
            <person name="Grimwood J."/>
            <person name="Gundlach H."/>
            <person name="Haberer G."/>
            <person name="Hellsten U."/>
            <person name="Mitros T."/>
            <person name="Poliakov A."/>
            <person name="Schmutz J."/>
            <person name="Spannagl M."/>
            <person name="Tang H."/>
            <person name="Wang X."/>
            <person name="Wicker T."/>
            <person name="Bharti A."/>
            <person name="Chapman J."/>
            <person name="Feltus F."/>
            <person name="Gowik U."/>
            <person name="Grigoriev I."/>
            <person name="Lyons E."/>
            <person name="Maher C."/>
            <person name="Martis M."/>
            <person name="Narechania A."/>
            <person name="Otillar R."/>
            <person name="Penning B."/>
            <person name="Salamov A."/>
            <person name="Wang Y."/>
            <person name="Zhang L."/>
            <person name="Carpita N."/>
            <person name="Freeling M."/>
            <person name="Gingle A."/>
            <person name="Hash C."/>
            <person name="Keller B."/>
            <person name="Klein P."/>
            <person name="Kresovich S."/>
            <person name="Mccann M."/>
            <person name="Ming R."/>
            <person name="Peterson D."/>
            <person name="Rahman M."/>
            <person name="Ware D."/>
            <person name="Westhoff P."/>
            <person name="Mayer K."/>
            <person name="Messing J."/>
            <person name="Sims D."/>
            <person name="Jenkins J."/>
            <person name="Shu S."/>
            <person name="Rokhsar D."/>
        </authorList>
    </citation>
    <scope>NUCLEOTIDE SEQUENCE</scope>
</reference>
<dbReference type="Gene3D" id="3.40.50.1820">
    <property type="entry name" value="alpha/beta hydrolase"/>
    <property type="match status" value="1"/>
</dbReference>
<sequence>MDVLRFVPGVGVRPPPLPTFAAPAPSPHATAAAASPGPGFHSPLLVGLWPRRGGGGENALGAAAAAEAAAGVEEAKDHRRRRRAVDAEAEDGRGGGGNWVLQILRVQSSSPPPSPSRDEGSVPPGSSEGEGDGSSSQRRAGRCGAGPDSEEGCSVADAEAELDRAAFSRLLRKVSLAEAKLYSRMSGLCNFAYMVPRIKPRYLQKYNMTLVTSSVEERAKLPNPCNQEDQNPNDRKNANIGTPSRHSYEQESTYGATSEHERMQEHQGGQGINPLAAYRIAASAASYMQSRAMEVLPFGSQNESRRDRTIQAIVNAQTEGLTMDEASFVATTNSMTSMVAAKEETKQAVADDLNSSRSCPCEWFICDENQNSTRYFVIQGSETIASWQANLLFEPIKFEGLDVLVHRGIYEAAKGIYRQMLPYVKSHLKSHGESAKLRFTGHSLGGSLALLVNLMFLIRGVAPAASLLPVITFGSPSVMCGGDYLLQKLGLPKSHVQSITLHRDIVPRAFSCHYPDHIASILKLVNGNFRSHPCLTNQKLLYAPMGEVFILQPDEKLSPHHHLLPAGSGLYLIGGQAVDSDTSSSVLRSALSAFFNSPHPLEILRDAGAYGPKGTVYRDHDVHSYLRSIRAVLRKEMRAEKERRRRLLRWPIEVYGALATMDRRHVLRQLRRHAHLLVVFLLPAKLLFLGVLSVIRPN</sequence>
<evidence type="ECO:0000256" key="2">
    <source>
        <dbReference type="SAM" id="Phobius"/>
    </source>
</evidence>
<gene>
    <name evidence="4" type="ORF">SORBI_3009G054500</name>
</gene>
<protein>
    <recommendedName>
        <fullName evidence="3">Fungal lipase-type domain-containing protein</fullName>
    </recommendedName>
</protein>